<feature type="non-terminal residue" evidence="1">
    <location>
        <position position="1"/>
    </location>
</feature>
<protein>
    <submittedName>
        <fullName evidence="1">1359_t:CDS:1</fullName>
    </submittedName>
</protein>
<dbReference type="Proteomes" id="UP000789901">
    <property type="component" value="Unassembled WGS sequence"/>
</dbReference>
<sequence>RSNWYVEDIEVGAEGKTKSEFEAKAKSKIEAEIEVENLISEISSNYKSAITANDYI</sequence>
<accession>A0ABN7WMN8</accession>
<evidence type="ECO:0000313" key="2">
    <source>
        <dbReference type="Proteomes" id="UP000789901"/>
    </source>
</evidence>
<comment type="caution">
    <text evidence="1">The sequence shown here is derived from an EMBL/GenBank/DDBJ whole genome shotgun (WGS) entry which is preliminary data.</text>
</comment>
<proteinExistence type="predicted"/>
<organism evidence="1 2">
    <name type="scientific">Gigaspora margarita</name>
    <dbReference type="NCBI Taxonomy" id="4874"/>
    <lineage>
        <taxon>Eukaryota</taxon>
        <taxon>Fungi</taxon>
        <taxon>Fungi incertae sedis</taxon>
        <taxon>Mucoromycota</taxon>
        <taxon>Glomeromycotina</taxon>
        <taxon>Glomeromycetes</taxon>
        <taxon>Diversisporales</taxon>
        <taxon>Gigasporaceae</taxon>
        <taxon>Gigaspora</taxon>
    </lineage>
</organism>
<name>A0ABN7WMN8_GIGMA</name>
<keyword evidence="2" id="KW-1185">Reference proteome</keyword>
<reference evidence="1 2" key="1">
    <citation type="submission" date="2021-06" db="EMBL/GenBank/DDBJ databases">
        <authorList>
            <person name="Kallberg Y."/>
            <person name="Tangrot J."/>
            <person name="Rosling A."/>
        </authorList>
    </citation>
    <scope>NUCLEOTIDE SEQUENCE [LARGE SCALE GENOMIC DNA]</scope>
    <source>
        <strain evidence="1 2">120-4 pot B 10/14</strain>
    </source>
</reference>
<gene>
    <name evidence="1" type="ORF">GMARGA_LOCUS32894</name>
</gene>
<evidence type="ECO:0000313" key="1">
    <source>
        <dbReference type="EMBL" id="CAG8836155.1"/>
    </source>
</evidence>
<dbReference type="EMBL" id="CAJVQB010052956">
    <property type="protein sequence ID" value="CAG8836155.1"/>
    <property type="molecule type" value="Genomic_DNA"/>
</dbReference>